<dbReference type="NCBIfam" id="TIGR01392">
    <property type="entry name" value="homoserO_Ac_trn"/>
    <property type="match status" value="1"/>
</dbReference>
<dbReference type="SUPFAM" id="SSF53474">
    <property type="entry name" value="alpha/beta-Hydrolases"/>
    <property type="match status" value="1"/>
</dbReference>
<keyword evidence="6" id="KW-1185">Reference proteome</keyword>
<keyword evidence="1 2" id="KW-0808">Transferase</keyword>
<dbReference type="GO" id="GO:0009086">
    <property type="term" value="P:methionine biosynthetic process"/>
    <property type="evidence" value="ECO:0007669"/>
    <property type="project" value="UniProtKB-UniRule"/>
</dbReference>
<dbReference type="NCBIfam" id="NF001209">
    <property type="entry name" value="PRK00175.1"/>
    <property type="match status" value="1"/>
</dbReference>
<dbReference type="PANTHER" id="PTHR32268">
    <property type="entry name" value="HOMOSERINE O-ACETYLTRANSFERASE"/>
    <property type="match status" value="1"/>
</dbReference>
<dbReference type="RefSeq" id="WP_045468170.1">
    <property type="nucleotide sequence ID" value="NZ_BBLT01000011.1"/>
</dbReference>
<evidence type="ECO:0000313" key="6">
    <source>
        <dbReference type="Proteomes" id="UP000030185"/>
    </source>
</evidence>
<evidence type="ECO:0000256" key="3">
    <source>
        <dbReference type="PIRSR" id="PIRSR000443-1"/>
    </source>
</evidence>
<comment type="caution">
    <text evidence="2">Lacks conserved residue(s) required for the propagation of feature annotation.</text>
</comment>
<sequence length="345" mass="38860">MENKTFTYKNNFVLESGQVLENLTIQYSTLGKLNSRKDNVIWVCHALTANSEVHNWWYGLVGEDKFFNPEKHFVICANILGSCYGTSGPLEVNPKTGKQYFLEFPQVTIRDMVNAHIVLKEELGITKIHSCIGGSLGGQQAMEWAIMAPDTIENLILLATNAFHSPWGIAFNESQRMAIKADKTWQECREDAGQEGLKAARAIALLSYRNYNTYVSTQKETDENKLDSYKASSYQNYQGVKLVNRFNCHSYLYLSKAMDSHHVGRGRGGAEVALKAIKSNTLVVGIKTDILFPVCEQIFLAQNIVGAEYQEIDSLYGHDGFLIETEKIAHILQDFYKRKTATGLF</sequence>
<evidence type="ECO:0000313" key="5">
    <source>
        <dbReference type="EMBL" id="GAL87209.1"/>
    </source>
</evidence>
<feature type="binding site" evidence="2">
    <location>
        <position position="201"/>
    </location>
    <ligand>
        <name>substrate</name>
    </ligand>
</feature>
<keyword evidence="2" id="KW-0486">Methionine biosynthesis</keyword>
<name>A0A098LL10_9BACT</name>
<dbReference type="Pfam" id="PF00561">
    <property type="entry name" value="Abhydrolase_1"/>
    <property type="match status" value="1"/>
</dbReference>
<feature type="active site" description="Nucleophile" evidence="2 3">
    <location>
        <position position="135"/>
    </location>
</feature>
<comment type="subunit">
    <text evidence="2">Homodimer.</text>
</comment>
<feature type="domain" description="AB hydrolase-1" evidence="4">
    <location>
        <begin position="40"/>
        <end position="322"/>
    </location>
</feature>
<gene>
    <name evidence="2" type="primary">metXA</name>
    <name evidence="5" type="ORF">MYP_4439</name>
</gene>
<dbReference type="InterPro" id="IPR000073">
    <property type="entry name" value="AB_hydrolase_1"/>
</dbReference>
<dbReference type="OrthoDB" id="9800754at2"/>
<accession>A0A098LL10</accession>
<keyword evidence="2" id="KW-0012">Acyltransferase</keyword>
<dbReference type="GO" id="GO:0009092">
    <property type="term" value="P:homoserine metabolic process"/>
    <property type="evidence" value="ECO:0007669"/>
    <property type="project" value="TreeGrafter"/>
</dbReference>
<dbReference type="Gene3D" id="3.40.50.1820">
    <property type="entry name" value="alpha/beta hydrolase"/>
    <property type="match status" value="1"/>
</dbReference>
<dbReference type="AlphaFoldDB" id="A0A098LL10"/>
<comment type="pathway">
    <text evidence="2">Amino-acid biosynthesis; L-methionine biosynthesis via de novo pathway; O-acetyl-L-homoserine from L-homoserine: step 1/1.</text>
</comment>
<dbReference type="InterPro" id="IPR008220">
    <property type="entry name" value="HAT_MetX-like"/>
</dbReference>
<dbReference type="eggNOG" id="COG2021">
    <property type="taxonomic scope" value="Bacteria"/>
</dbReference>
<protein>
    <recommendedName>
        <fullName evidence="2">Homoserine O-acetyltransferase</fullName>
        <shortName evidence="2">HAT</shortName>
        <ecNumber evidence="2">2.3.1.31</ecNumber>
    </recommendedName>
    <alternativeName>
        <fullName evidence="2">Homoserine transacetylase</fullName>
        <shortName evidence="2">HTA</shortName>
    </alternativeName>
</protein>
<keyword evidence="2" id="KW-0963">Cytoplasm</keyword>
<keyword evidence="2" id="KW-0028">Amino-acid biosynthesis</keyword>
<feature type="binding site" evidence="2">
    <location>
        <position position="319"/>
    </location>
    <ligand>
        <name>substrate</name>
    </ligand>
</feature>
<comment type="caution">
    <text evidence="5">The sequence shown here is derived from an EMBL/GenBank/DDBJ whole genome shotgun (WGS) entry which is preliminary data.</text>
</comment>
<dbReference type="HAMAP" id="MF_00296">
    <property type="entry name" value="MetX_acyltransf"/>
    <property type="match status" value="1"/>
</dbReference>
<comment type="function">
    <text evidence="2">Transfers an acetyl group from acetyl-CoA to L-homoserine, forming acetyl-L-homoserine.</text>
</comment>
<feature type="active site" evidence="2 3">
    <location>
        <position position="318"/>
    </location>
</feature>
<evidence type="ECO:0000256" key="2">
    <source>
        <dbReference type="HAMAP-Rule" id="MF_00296"/>
    </source>
</evidence>
<proteinExistence type="inferred from homology"/>
<evidence type="ECO:0000259" key="4">
    <source>
        <dbReference type="Pfam" id="PF00561"/>
    </source>
</evidence>
<dbReference type="EC" id="2.3.1.31" evidence="2"/>
<evidence type="ECO:0000256" key="1">
    <source>
        <dbReference type="ARBA" id="ARBA00022679"/>
    </source>
</evidence>
<dbReference type="STRING" id="153721.MYP_4439"/>
<dbReference type="EMBL" id="BBLT01000011">
    <property type="protein sequence ID" value="GAL87209.1"/>
    <property type="molecule type" value="Genomic_DNA"/>
</dbReference>
<reference evidence="5 6" key="1">
    <citation type="submission" date="2014-09" db="EMBL/GenBank/DDBJ databases">
        <title>Sporocytophaga myxococcoides PG-01 genome sequencing.</title>
        <authorList>
            <person name="Liu L."/>
            <person name="Gao P.J."/>
            <person name="Chen G.J."/>
            <person name="Wang L.S."/>
        </authorList>
    </citation>
    <scope>NUCLEOTIDE SEQUENCE [LARGE SCALE GENOMIC DNA]</scope>
    <source>
        <strain evidence="5 6">PG-01</strain>
    </source>
</reference>
<dbReference type="Proteomes" id="UP000030185">
    <property type="component" value="Unassembled WGS sequence"/>
</dbReference>
<dbReference type="UniPathway" id="UPA00051">
    <property type="reaction ID" value="UER00074"/>
</dbReference>
<comment type="catalytic activity">
    <reaction evidence="2">
        <text>L-homoserine + acetyl-CoA = O-acetyl-L-homoserine + CoA</text>
        <dbReference type="Rhea" id="RHEA:13701"/>
        <dbReference type="ChEBI" id="CHEBI:57287"/>
        <dbReference type="ChEBI" id="CHEBI:57288"/>
        <dbReference type="ChEBI" id="CHEBI:57476"/>
        <dbReference type="ChEBI" id="CHEBI:57716"/>
        <dbReference type="EC" id="2.3.1.31"/>
    </reaction>
</comment>
<dbReference type="GO" id="GO:0004414">
    <property type="term" value="F:homoserine O-acetyltransferase activity"/>
    <property type="evidence" value="ECO:0007669"/>
    <property type="project" value="UniProtKB-UniRule"/>
</dbReference>
<dbReference type="InterPro" id="IPR029058">
    <property type="entry name" value="AB_hydrolase_fold"/>
</dbReference>
<dbReference type="GO" id="GO:0005737">
    <property type="term" value="C:cytoplasm"/>
    <property type="evidence" value="ECO:0007669"/>
    <property type="project" value="UniProtKB-SubCell"/>
</dbReference>
<dbReference type="PANTHER" id="PTHR32268:SF11">
    <property type="entry name" value="HOMOSERINE O-ACETYLTRANSFERASE"/>
    <property type="match status" value="1"/>
</dbReference>
<organism evidence="5 6">
    <name type="scientific">Sporocytophaga myxococcoides</name>
    <dbReference type="NCBI Taxonomy" id="153721"/>
    <lineage>
        <taxon>Bacteria</taxon>
        <taxon>Pseudomonadati</taxon>
        <taxon>Bacteroidota</taxon>
        <taxon>Cytophagia</taxon>
        <taxon>Cytophagales</taxon>
        <taxon>Cytophagaceae</taxon>
        <taxon>Sporocytophaga</taxon>
    </lineage>
</organism>
<feature type="active site" evidence="2 3">
    <location>
        <position position="289"/>
    </location>
</feature>
<comment type="subcellular location">
    <subcellularLocation>
        <location evidence="2">Cytoplasm</location>
    </subcellularLocation>
</comment>
<dbReference type="PIRSF" id="PIRSF000443">
    <property type="entry name" value="Homoser_Ac_trans"/>
    <property type="match status" value="1"/>
</dbReference>
<comment type="similarity">
    <text evidence="2">Belongs to the AB hydrolase superfamily. MetX family.</text>
</comment>